<evidence type="ECO:0000256" key="3">
    <source>
        <dbReference type="ARBA" id="ARBA00022552"/>
    </source>
</evidence>
<dbReference type="FunFam" id="3.40.50.1010:FF:000006">
    <property type="entry name" value="rRNA-processing protein UTP23 homolog"/>
    <property type="match status" value="1"/>
</dbReference>
<dbReference type="GO" id="GO:0032040">
    <property type="term" value="C:small-subunit processome"/>
    <property type="evidence" value="ECO:0007669"/>
    <property type="project" value="InterPro"/>
</dbReference>
<feature type="compositionally biased region" description="Basic and acidic residues" evidence="8">
    <location>
        <begin position="162"/>
        <end position="171"/>
    </location>
</feature>
<dbReference type="OrthoDB" id="25675at2759"/>
<evidence type="ECO:0000256" key="4">
    <source>
        <dbReference type="ARBA" id="ARBA00023242"/>
    </source>
</evidence>
<feature type="domain" description="UTP23 sensor motif region" evidence="9">
    <location>
        <begin position="219"/>
        <end position="238"/>
    </location>
</feature>
<keyword evidence="2" id="KW-0690">Ribosome biogenesis</keyword>
<dbReference type="Proteomes" id="UP000799757">
    <property type="component" value="Unassembled WGS sequence"/>
</dbReference>
<evidence type="ECO:0000256" key="8">
    <source>
        <dbReference type="SAM" id="MobiDB-lite"/>
    </source>
</evidence>
<evidence type="ECO:0000256" key="1">
    <source>
        <dbReference type="ARBA" id="ARBA00004604"/>
    </source>
</evidence>
<evidence type="ECO:0000313" key="10">
    <source>
        <dbReference type="EMBL" id="KAF2799109.1"/>
    </source>
</evidence>
<evidence type="ECO:0000313" key="11">
    <source>
        <dbReference type="Proteomes" id="UP000799757"/>
    </source>
</evidence>
<evidence type="ECO:0000256" key="2">
    <source>
        <dbReference type="ARBA" id="ARBA00022517"/>
    </source>
</evidence>
<dbReference type="InterPro" id="IPR029060">
    <property type="entry name" value="PIN-like_dom_sf"/>
</dbReference>
<reference evidence="10" key="1">
    <citation type="journal article" date="2020" name="Stud. Mycol.">
        <title>101 Dothideomycetes genomes: a test case for predicting lifestyles and emergence of pathogens.</title>
        <authorList>
            <person name="Haridas S."/>
            <person name="Albert R."/>
            <person name="Binder M."/>
            <person name="Bloem J."/>
            <person name="Labutti K."/>
            <person name="Salamov A."/>
            <person name="Andreopoulos B."/>
            <person name="Baker S."/>
            <person name="Barry K."/>
            <person name="Bills G."/>
            <person name="Bluhm B."/>
            <person name="Cannon C."/>
            <person name="Castanera R."/>
            <person name="Culley D."/>
            <person name="Daum C."/>
            <person name="Ezra D."/>
            <person name="Gonzalez J."/>
            <person name="Henrissat B."/>
            <person name="Kuo A."/>
            <person name="Liang C."/>
            <person name="Lipzen A."/>
            <person name="Lutzoni F."/>
            <person name="Magnuson J."/>
            <person name="Mondo S."/>
            <person name="Nolan M."/>
            <person name="Ohm R."/>
            <person name="Pangilinan J."/>
            <person name="Park H.-J."/>
            <person name="Ramirez L."/>
            <person name="Alfaro M."/>
            <person name="Sun H."/>
            <person name="Tritt A."/>
            <person name="Yoshinaga Y."/>
            <person name="Zwiers L.-H."/>
            <person name="Turgeon B."/>
            <person name="Goodwin S."/>
            <person name="Spatafora J."/>
            <person name="Crous P."/>
            <person name="Grigoriev I."/>
        </authorList>
    </citation>
    <scope>NUCLEOTIDE SEQUENCE</scope>
    <source>
        <strain evidence="10">CBS 109.77</strain>
    </source>
</reference>
<feature type="region of interest" description="Disordered" evidence="8">
    <location>
        <begin position="161"/>
        <end position="311"/>
    </location>
</feature>
<dbReference type="CDD" id="cd09865">
    <property type="entry name" value="PIN_ScUtp23p-like"/>
    <property type="match status" value="1"/>
</dbReference>
<dbReference type="PANTHER" id="PTHR12416">
    <property type="entry name" value="RRNA-PROCESSING PROTEIN UTP23 HOMOLOG"/>
    <property type="match status" value="1"/>
</dbReference>
<accession>A0A6A6XRU7</accession>
<protein>
    <recommendedName>
        <fullName evidence="7">U three protein 23</fullName>
    </recommendedName>
</protein>
<dbReference type="InterPro" id="IPR057776">
    <property type="entry name" value="UTP23_sensor"/>
</dbReference>
<feature type="compositionally biased region" description="Polar residues" evidence="8">
    <location>
        <begin position="200"/>
        <end position="212"/>
    </location>
</feature>
<keyword evidence="11" id="KW-1185">Reference proteome</keyword>
<dbReference type="AlphaFoldDB" id="A0A6A6XRU7"/>
<feature type="compositionally biased region" description="Polar residues" evidence="8">
    <location>
        <begin position="250"/>
        <end position="274"/>
    </location>
</feature>
<dbReference type="Pfam" id="PF04900">
    <property type="entry name" value="Fcf1"/>
    <property type="match status" value="1"/>
</dbReference>
<keyword evidence="4" id="KW-0539">Nucleus</keyword>
<proteinExistence type="inferred from homology"/>
<feature type="compositionally biased region" description="Basic residues" evidence="8">
    <location>
        <begin position="282"/>
        <end position="292"/>
    </location>
</feature>
<dbReference type="Gene3D" id="3.40.50.1010">
    <property type="entry name" value="5'-nuclease"/>
    <property type="match status" value="1"/>
</dbReference>
<dbReference type="EMBL" id="MU001770">
    <property type="protein sequence ID" value="KAF2799109.1"/>
    <property type="molecule type" value="Genomic_DNA"/>
</dbReference>
<evidence type="ECO:0000256" key="6">
    <source>
        <dbReference type="ARBA" id="ARBA00038503"/>
    </source>
</evidence>
<gene>
    <name evidence="10" type="ORF">K505DRAFT_404790</name>
</gene>
<keyword evidence="3" id="KW-0698">rRNA processing</keyword>
<evidence type="ECO:0000256" key="7">
    <source>
        <dbReference type="ARBA" id="ARBA00076388"/>
    </source>
</evidence>
<comment type="subcellular location">
    <subcellularLocation>
        <location evidence="1">Nucleus</location>
        <location evidence="1">Nucleolus</location>
    </subcellularLocation>
</comment>
<dbReference type="SUPFAM" id="SSF88723">
    <property type="entry name" value="PIN domain-like"/>
    <property type="match status" value="1"/>
</dbReference>
<evidence type="ECO:0000256" key="5">
    <source>
        <dbReference type="ARBA" id="ARBA00037300"/>
    </source>
</evidence>
<name>A0A6A6XRU7_9PLEO</name>
<comment type="similarity">
    <text evidence="6">Belongs to the UTP23/FCF1 family. UTP23 subfamily.</text>
</comment>
<evidence type="ECO:0000259" key="9">
    <source>
        <dbReference type="Pfam" id="PF24779"/>
    </source>
</evidence>
<dbReference type="InterPro" id="IPR006984">
    <property type="entry name" value="Fcf1/UTP23"/>
</dbReference>
<dbReference type="Pfam" id="PF24779">
    <property type="entry name" value="UTP23_sensor"/>
    <property type="match status" value="1"/>
</dbReference>
<sequence length="311" mass="34749">MRGKRAKAYRKLMHQYELNFSFREPYQVLVDSAIVQDASRFKIDLTGRLQQVLQGTIKPMITQCDMRHLYDATPKDESVIDQAKQYERRRCNHHELEKPLSTFECLSSVVDPKGSLTNKNRYVVATQDPAVREHMRKIPGVPLIYISKSVMILEPMASATEQQREQEEKAKFKAGLKSRRGAQTGQKRKHDGEDGDSAHVQANKSITGTPPGTLSRREKKRAKGPKAPNPLSVKKPKKTQTTPPNPSGGAASQTEDTNADTSQPPIEDALQTSIAEDEESRKPKRRRKHKRKGDGGADAHTGSDAAMSDDL</sequence>
<organism evidence="10 11">
    <name type="scientific">Melanomma pulvis-pyrius CBS 109.77</name>
    <dbReference type="NCBI Taxonomy" id="1314802"/>
    <lineage>
        <taxon>Eukaryota</taxon>
        <taxon>Fungi</taxon>
        <taxon>Dikarya</taxon>
        <taxon>Ascomycota</taxon>
        <taxon>Pezizomycotina</taxon>
        <taxon>Dothideomycetes</taxon>
        <taxon>Pleosporomycetidae</taxon>
        <taxon>Pleosporales</taxon>
        <taxon>Melanommataceae</taxon>
        <taxon>Melanomma</taxon>
    </lineage>
</organism>
<comment type="function">
    <text evidence="5">Involved in rRNA-processing and ribosome biogenesis.</text>
</comment>
<dbReference type="GO" id="GO:0006364">
    <property type="term" value="P:rRNA processing"/>
    <property type="evidence" value="ECO:0007669"/>
    <property type="project" value="UniProtKB-KW"/>
</dbReference>